<evidence type="ECO:0000256" key="1">
    <source>
        <dbReference type="SAM" id="MobiDB-lite"/>
    </source>
</evidence>
<accession>A0A194W455</accession>
<gene>
    <name evidence="2" type="ORF">VM1G_06459</name>
</gene>
<sequence>MAPVHNREHDNAWHEMLDSLHSALRHTRYSVSGRMAMSIWRCSRGARDSLSIICPVESKEAVKIWAVSTGGRFSMTDAEPDILTFQAQGGDASSLHSQPRLWRIRMRWLPERVFDSMTKIETRLTCNGKPCTSEYRTTYVNVLTLPALLENSASAWVDHLAKGVSHERLDVVARDILSILDRIMELNFKEVGSGPLSASESRHVLDKAFWIPFMQRYPLALAKFAQCGLGLPSYTRFQPGPNGDMLYSGDTKAGQVKREHQAREHPRQSGEHVHRGRRWHEDREGGGDEKPESKSRRIRPRRPVPEAGPSASRLAHCRTTAERPSRKRTVS</sequence>
<name>A0A194W455_CYTMA</name>
<dbReference type="Proteomes" id="UP000078559">
    <property type="component" value="Chromosome 6"/>
</dbReference>
<protein>
    <submittedName>
        <fullName evidence="2">Uncharacterized protein</fullName>
    </submittedName>
</protein>
<evidence type="ECO:0000313" key="2">
    <source>
        <dbReference type="EMBL" id="KUI70830.1"/>
    </source>
</evidence>
<feature type="compositionally biased region" description="Basic and acidic residues" evidence="1">
    <location>
        <begin position="256"/>
        <end position="295"/>
    </location>
</feature>
<evidence type="ECO:0000313" key="3">
    <source>
        <dbReference type="Proteomes" id="UP000078559"/>
    </source>
</evidence>
<reference evidence="2" key="1">
    <citation type="submission" date="2014-12" db="EMBL/GenBank/DDBJ databases">
        <title>Genome Sequence of Valsa Canker Pathogens Uncovers a Specific Adaption of Colonization on Woody Bark.</title>
        <authorList>
            <person name="Yin Z."/>
            <person name="Liu H."/>
            <person name="Gao X."/>
            <person name="Li Z."/>
            <person name="Song N."/>
            <person name="Ke X."/>
            <person name="Dai Q."/>
            <person name="Wu Y."/>
            <person name="Sun Y."/>
            <person name="Xu J.-R."/>
            <person name="Kang Z.K."/>
            <person name="Wang L."/>
            <person name="Huang L."/>
        </authorList>
    </citation>
    <scope>NUCLEOTIDE SEQUENCE [LARGE SCALE GENOMIC DNA]</scope>
    <source>
        <strain evidence="2">03-8</strain>
    </source>
</reference>
<feature type="region of interest" description="Disordered" evidence="1">
    <location>
        <begin position="242"/>
        <end position="331"/>
    </location>
</feature>
<keyword evidence="3" id="KW-1185">Reference proteome</keyword>
<proteinExistence type="predicted"/>
<organism evidence="2 3">
    <name type="scientific">Cytospora mali</name>
    <name type="common">Apple Valsa canker fungus</name>
    <name type="synonym">Valsa mali</name>
    <dbReference type="NCBI Taxonomy" id="578113"/>
    <lineage>
        <taxon>Eukaryota</taxon>
        <taxon>Fungi</taxon>
        <taxon>Dikarya</taxon>
        <taxon>Ascomycota</taxon>
        <taxon>Pezizomycotina</taxon>
        <taxon>Sordariomycetes</taxon>
        <taxon>Sordariomycetidae</taxon>
        <taxon>Diaporthales</taxon>
        <taxon>Cytosporaceae</taxon>
        <taxon>Cytospora</taxon>
    </lineage>
</organism>
<dbReference type="OrthoDB" id="5236058at2759"/>
<dbReference type="EMBL" id="CM003103">
    <property type="protein sequence ID" value="KUI70830.1"/>
    <property type="molecule type" value="Genomic_DNA"/>
</dbReference>
<dbReference type="AlphaFoldDB" id="A0A194W455"/>